<evidence type="ECO:0000256" key="1">
    <source>
        <dbReference type="SAM" id="Coils"/>
    </source>
</evidence>
<dbReference type="EMBL" id="JBBMFJ010000010">
    <property type="protein sequence ID" value="MEQ2562788.1"/>
    <property type="molecule type" value="Genomic_DNA"/>
</dbReference>
<feature type="coiled-coil region" evidence="1">
    <location>
        <begin position="154"/>
        <end position="183"/>
    </location>
</feature>
<organism evidence="2 3">
    <name type="scientific">Ventrimonas faecis</name>
    <dbReference type="NCBI Taxonomy" id="3133170"/>
    <lineage>
        <taxon>Bacteria</taxon>
        <taxon>Bacillati</taxon>
        <taxon>Bacillota</taxon>
        <taxon>Clostridia</taxon>
        <taxon>Lachnospirales</taxon>
        <taxon>Lachnospiraceae</taxon>
        <taxon>Ventrimonas</taxon>
    </lineage>
</organism>
<reference evidence="2 3" key="1">
    <citation type="submission" date="2024-03" db="EMBL/GenBank/DDBJ databases">
        <title>Human intestinal bacterial collection.</title>
        <authorList>
            <person name="Pauvert C."/>
            <person name="Hitch T.C.A."/>
            <person name="Clavel T."/>
        </authorList>
    </citation>
    <scope>NUCLEOTIDE SEQUENCE [LARGE SCALE GENOMIC DNA]</scope>
    <source>
        <strain evidence="2 3">CLA-AP-H27</strain>
    </source>
</reference>
<comment type="caution">
    <text evidence="2">The sequence shown here is derived from an EMBL/GenBank/DDBJ whole genome shotgun (WGS) entry which is preliminary data.</text>
</comment>
<dbReference type="RefSeq" id="WP_349229024.1">
    <property type="nucleotide sequence ID" value="NZ_JBBMFJ010000010.1"/>
</dbReference>
<dbReference type="Proteomes" id="UP001437460">
    <property type="component" value="Unassembled WGS sequence"/>
</dbReference>
<evidence type="ECO:0000313" key="3">
    <source>
        <dbReference type="Proteomes" id="UP001437460"/>
    </source>
</evidence>
<proteinExistence type="predicted"/>
<evidence type="ECO:0000313" key="2">
    <source>
        <dbReference type="EMBL" id="MEQ2562788.1"/>
    </source>
</evidence>
<sequence length="336" mass="39212">MKNCLGIEIGHYRVKIAYMERGELKKYISERIDSAYYTDMKPYAEFIQDVLREHDIRCRHVVFVLQQDDTYVKRFHLPLMTVDQLKLNLPYEFQDYIGNQIEEYQFDYGVIERTEESLDILAAACRKELCQQFQKLAKMAHLKLVGLVPAVVGLERILEQAQMKQADEEEHQKEENAQEEKKDYAVLDLGTKALRIHFFKNGIYDITRTMEPGCEEIELIRRGDKEKVEELGIEVDESFWNADSRREMDKILKDRYRTIAVQAMRVLNFYSFNNANNTIDSFYYCGGGARYKALIDTISDTLDIPVKSIGTLLPEVSEETMPDWIDSPQTYGVLFG</sequence>
<name>A0ABV1HKF0_9FIRM</name>
<dbReference type="Gene3D" id="3.30.1490.300">
    <property type="match status" value="1"/>
</dbReference>
<dbReference type="SUPFAM" id="SSF53067">
    <property type="entry name" value="Actin-like ATPase domain"/>
    <property type="match status" value="2"/>
</dbReference>
<accession>A0ABV1HKF0</accession>
<dbReference type="PANTHER" id="PTHR32432:SF3">
    <property type="entry name" value="ETHANOLAMINE UTILIZATION PROTEIN EUTJ"/>
    <property type="match status" value="1"/>
</dbReference>
<dbReference type="PANTHER" id="PTHR32432">
    <property type="entry name" value="CELL DIVISION PROTEIN FTSA-RELATED"/>
    <property type="match status" value="1"/>
</dbReference>
<keyword evidence="3" id="KW-1185">Reference proteome</keyword>
<dbReference type="InterPro" id="IPR043129">
    <property type="entry name" value="ATPase_NBD"/>
</dbReference>
<keyword evidence="1" id="KW-0175">Coiled coil</keyword>
<protein>
    <submittedName>
        <fullName evidence="2">Pilus assembly protein PilM</fullName>
    </submittedName>
</protein>
<dbReference type="Pfam" id="PF11104">
    <property type="entry name" value="PilM_2"/>
    <property type="match status" value="1"/>
</dbReference>
<dbReference type="Gene3D" id="3.30.420.40">
    <property type="match status" value="2"/>
</dbReference>
<dbReference type="InterPro" id="IPR050696">
    <property type="entry name" value="FtsA/MreB"/>
</dbReference>
<gene>
    <name evidence="2" type="primary">pilM</name>
    <name evidence="2" type="ORF">WMO41_06385</name>
</gene>
<dbReference type="InterPro" id="IPR005883">
    <property type="entry name" value="PilM"/>
</dbReference>